<dbReference type="Proteomes" id="UP001165269">
    <property type="component" value="Unassembled WGS sequence"/>
</dbReference>
<accession>A0ABS9Y1E1</accession>
<dbReference type="RefSeq" id="WP_242762813.1">
    <property type="nucleotide sequence ID" value="NZ_JALDAY010000002.1"/>
</dbReference>
<organism evidence="1 2">
    <name type="scientific">Streptomyces cylindrosporus</name>
    <dbReference type="NCBI Taxonomy" id="2927583"/>
    <lineage>
        <taxon>Bacteria</taxon>
        <taxon>Bacillati</taxon>
        <taxon>Actinomycetota</taxon>
        <taxon>Actinomycetes</taxon>
        <taxon>Kitasatosporales</taxon>
        <taxon>Streptomycetaceae</taxon>
        <taxon>Streptomyces</taxon>
    </lineage>
</organism>
<reference evidence="1" key="1">
    <citation type="submission" date="2022-03" db="EMBL/GenBank/DDBJ databases">
        <title>Streptomyces 7R015 and 7R016 isolated from Barleria lupulina in Thailand.</title>
        <authorList>
            <person name="Kanchanasin P."/>
            <person name="Phongsopitanun W."/>
            <person name="Tanasupawat S."/>
        </authorList>
    </citation>
    <scope>NUCLEOTIDE SEQUENCE</scope>
    <source>
        <strain evidence="1">7R015</strain>
    </source>
</reference>
<name>A0ABS9Y1E1_9ACTN</name>
<dbReference type="EMBL" id="JALDAY010000002">
    <property type="protein sequence ID" value="MCI3271033.1"/>
    <property type="molecule type" value="Genomic_DNA"/>
</dbReference>
<comment type="caution">
    <text evidence="1">The sequence shown here is derived from an EMBL/GenBank/DDBJ whole genome shotgun (WGS) entry which is preliminary data.</text>
</comment>
<protein>
    <submittedName>
        <fullName evidence="1">Uncharacterized protein</fullName>
    </submittedName>
</protein>
<gene>
    <name evidence="1" type="ORF">MQP27_07900</name>
</gene>
<keyword evidence="2" id="KW-1185">Reference proteome</keyword>
<evidence type="ECO:0000313" key="2">
    <source>
        <dbReference type="Proteomes" id="UP001165269"/>
    </source>
</evidence>
<sequence length="62" mass="6646">MGEHSAPNAGVAGKALEVVRWVWRNRRKVAAAAIVALPFVARYVPGFPSEEAVDVLRAFLGA</sequence>
<proteinExistence type="predicted"/>
<evidence type="ECO:0000313" key="1">
    <source>
        <dbReference type="EMBL" id="MCI3271033.1"/>
    </source>
</evidence>